<dbReference type="Pfam" id="PF07729">
    <property type="entry name" value="FCD"/>
    <property type="match status" value="1"/>
</dbReference>
<evidence type="ECO:0000256" key="2">
    <source>
        <dbReference type="ARBA" id="ARBA00023125"/>
    </source>
</evidence>
<dbReference type="SMART" id="SM00345">
    <property type="entry name" value="HTH_GNTR"/>
    <property type="match status" value="1"/>
</dbReference>
<accession>A0A1X6Y9P4</accession>
<dbReference type="CDD" id="cd07377">
    <property type="entry name" value="WHTH_GntR"/>
    <property type="match status" value="1"/>
</dbReference>
<feature type="region of interest" description="Disordered" evidence="4">
    <location>
        <begin position="1"/>
        <end position="22"/>
    </location>
</feature>
<sequence>MSQPSETSSPETGEVATGTRQQQVADTLRDMIVTGQLDPDCKHSEAALAKRLGVSRTPVRHALAVLVEEGVMRRAGGRGYVVRRYEASDVAVALEIRSAVEGLAARSVARIGLTPETAATLDACLAEGDALFAPGETGPVDEARYSQMNAAFHEAIAKAAGGSLFGEVRAVLDRVPFGAPSAIRFHRMDPAERRLHLHHAHLQHHYIVAAIRDRDGARAEGLFREHGEMVKVSLGLTRGPWHREAGPGLPIGPSSPEETAGD</sequence>
<evidence type="ECO:0000313" key="7">
    <source>
        <dbReference type="Proteomes" id="UP000193963"/>
    </source>
</evidence>
<feature type="domain" description="HTH gntR-type" evidence="5">
    <location>
        <begin position="18"/>
        <end position="85"/>
    </location>
</feature>
<keyword evidence="7" id="KW-1185">Reference proteome</keyword>
<dbReference type="PROSITE" id="PS50949">
    <property type="entry name" value="HTH_GNTR"/>
    <property type="match status" value="1"/>
</dbReference>
<keyword evidence="3" id="KW-0804">Transcription</keyword>
<evidence type="ECO:0000256" key="1">
    <source>
        <dbReference type="ARBA" id="ARBA00023015"/>
    </source>
</evidence>
<organism evidence="6 7">
    <name type="scientific">Pseudooceanicola marinus</name>
    <dbReference type="NCBI Taxonomy" id="396013"/>
    <lineage>
        <taxon>Bacteria</taxon>
        <taxon>Pseudomonadati</taxon>
        <taxon>Pseudomonadota</taxon>
        <taxon>Alphaproteobacteria</taxon>
        <taxon>Rhodobacterales</taxon>
        <taxon>Paracoccaceae</taxon>
        <taxon>Pseudooceanicola</taxon>
    </lineage>
</organism>
<dbReference type="InterPro" id="IPR036390">
    <property type="entry name" value="WH_DNA-bd_sf"/>
</dbReference>
<dbReference type="GO" id="GO:0003700">
    <property type="term" value="F:DNA-binding transcription factor activity"/>
    <property type="evidence" value="ECO:0007669"/>
    <property type="project" value="InterPro"/>
</dbReference>
<dbReference type="PANTHER" id="PTHR43537">
    <property type="entry name" value="TRANSCRIPTIONAL REGULATOR, GNTR FAMILY"/>
    <property type="match status" value="1"/>
</dbReference>
<dbReference type="SMART" id="SM00895">
    <property type="entry name" value="FCD"/>
    <property type="match status" value="1"/>
</dbReference>
<dbReference type="AlphaFoldDB" id="A0A1X6Y9P4"/>
<dbReference type="Pfam" id="PF00392">
    <property type="entry name" value="GntR"/>
    <property type="match status" value="1"/>
</dbReference>
<protein>
    <submittedName>
        <fullName evidence="6">Putative HTH-type transcriptional regulator YdfH</fullName>
    </submittedName>
</protein>
<dbReference type="PANTHER" id="PTHR43537:SF51">
    <property type="entry name" value="HTH-TYPE TRANSCRIPTIONAL REGULATOR LGOR-RELATED"/>
    <property type="match status" value="1"/>
</dbReference>
<dbReference type="InterPro" id="IPR000524">
    <property type="entry name" value="Tscrpt_reg_HTH_GntR"/>
</dbReference>
<keyword evidence="1" id="KW-0805">Transcription regulation</keyword>
<dbReference type="InterPro" id="IPR036388">
    <property type="entry name" value="WH-like_DNA-bd_sf"/>
</dbReference>
<name>A0A1X6Y9P4_9RHOB</name>
<dbReference type="InterPro" id="IPR008920">
    <property type="entry name" value="TF_FadR/GntR_C"/>
</dbReference>
<feature type="region of interest" description="Disordered" evidence="4">
    <location>
        <begin position="241"/>
        <end position="262"/>
    </location>
</feature>
<evidence type="ECO:0000256" key="3">
    <source>
        <dbReference type="ARBA" id="ARBA00023163"/>
    </source>
</evidence>
<dbReference type="PRINTS" id="PR00035">
    <property type="entry name" value="HTHGNTR"/>
</dbReference>
<proteinExistence type="predicted"/>
<gene>
    <name evidence="6" type="primary">ydfH_1</name>
    <name evidence="6" type="ORF">PSM7751_00257</name>
</gene>
<dbReference type="Proteomes" id="UP000193963">
    <property type="component" value="Unassembled WGS sequence"/>
</dbReference>
<dbReference type="Gene3D" id="1.10.10.10">
    <property type="entry name" value="Winged helix-like DNA-binding domain superfamily/Winged helix DNA-binding domain"/>
    <property type="match status" value="1"/>
</dbReference>
<feature type="compositionally biased region" description="Polar residues" evidence="4">
    <location>
        <begin position="1"/>
        <end position="11"/>
    </location>
</feature>
<dbReference type="RefSeq" id="WP_085886179.1">
    <property type="nucleotide sequence ID" value="NZ_FWFN01000001.1"/>
</dbReference>
<evidence type="ECO:0000256" key="4">
    <source>
        <dbReference type="SAM" id="MobiDB-lite"/>
    </source>
</evidence>
<dbReference type="OrthoDB" id="9816161at2"/>
<evidence type="ECO:0000313" key="6">
    <source>
        <dbReference type="EMBL" id="SLN12987.1"/>
    </source>
</evidence>
<dbReference type="GO" id="GO:0003677">
    <property type="term" value="F:DNA binding"/>
    <property type="evidence" value="ECO:0007669"/>
    <property type="project" value="UniProtKB-KW"/>
</dbReference>
<dbReference type="EMBL" id="FWFN01000001">
    <property type="protein sequence ID" value="SLN12987.1"/>
    <property type="molecule type" value="Genomic_DNA"/>
</dbReference>
<dbReference type="Gene3D" id="1.20.120.530">
    <property type="entry name" value="GntR ligand-binding domain-like"/>
    <property type="match status" value="1"/>
</dbReference>
<dbReference type="SUPFAM" id="SSF48008">
    <property type="entry name" value="GntR ligand-binding domain-like"/>
    <property type="match status" value="1"/>
</dbReference>
<keyword evidence="2" id="KW-0238">DNA-binding</keyword>
<dbReference type="SUPFAM" id="SSF46785">
    <property type="entry name" value="Winged helix' DNA-binding domain"/>
    <property type="match status" value="1"/>
</dbReference>
<dbReference type="InterPro" id="IPR011711">
    <property type="entry name" value="GntR_C"/>
</dbReference>
<reference evidence="6 7" key="1">
    <citation type="submission" date="2017-03" db="EMBL/GenBank/DDBJ databases">
        <authorList>
            <person name="Afonso C.L."/>
            <person name="Miller P.J."/>
            <person name="Scott M.A."/>
            <person name="Spackman E."/>
            <person name="Goraichik I."/>
            <person name="Dimitrov K.M."/>
            <person name="Suarez D.L."/>
            <person name="Swayne D.E."/>
        </authorList>
    </citation>
    <scope>NUCLEOTIDE SEQUENCE [LARGE SCALE GENOMIC DNA]</scope>
    <source>
        <strain evidence="6 7">CECT 7751</strain>
    </source>
</reference>
<evidence type="ECO:0000259" key="5">
    <source>
        <dbReference type="PROSITE" id="PS50949"/>
    </source>
</evidence>